<keyword evidence="5" id="KW-1185">Reference proteome</keyword>
<dbReference type="eggNOG" id="COG0778">
    <property type="taxonomic scope" value="Bacteria"/>
</dbReference>
<reference evidence="4 5" key="2">
    <citation type="journal article" date="2008" name="Science">
        <title>Environmental genomics reveals a single-species ecosystem deep within Earth.</title>
        <authorList>
            <person name="Chivian D."/>
            <person name="Brodie E.L."/>
            <person name="Alm E.J."/>
            <person name="Culley D.E."/>
            <person name="Dehal P.S."/>
            <person name="Desantis T.Z."/>
            <person name="Gihring T.M."/>
            <person name="Lapidus A."/>
            <person name="Lin L.H."/>
            <person name="Lowry S.R."/>
            <person name="Moser D.P."/>
            <person name="Richardson P.M."/>
            <person name="Southam G."/>
            <person name="Wanger G."/>
            <person name="Pratt L.M."/>
            <person name="Andersen G.L."/>
            <person name="Hazen T.C."/>
            <person name="Brockman F.J."/>
            <person name="Arkin A.P."/>
            <person name="Onstott T.C."/>
        </authorList>
    </citation>
    <scope>NUCLEOTIDE SEQUENCE [LARGE SCALE GENOMIC DNA]</scope>
    <source>
        <strain evidence="4 5">MP104C</strain>
    </source>
</reference>
<dbReference type="HOGENOM" id="CLU_070764_7_0_9"/>
<proteinExistence type="inferred from homology"/>
<evidence type="ECO:0000313" key="5">
    <source>
        <dbReference type="Proteomes" id="UP000008544"/>
    </source>
</evidence>
<dbReference type="SUPFAM" id="SSF55469">
    <property type="entry name" value="FMN-dependent nitroreductase-like"/>
    <property type="match status" value="1"/>
</dbReference>
<comment type="similarity">
    <text evidence="1">Belongs to the nitroreductase family.</text>
</comment>
<dbReference type="KEGG" id="dau:Daud_1720"/>
<dbReference type="Gene3D" id="3.40.109.10">
    <property type="entry name" value="NADH Oxidase"/>
    <property type="match status" value="1"/>
</dbReference>
<organism evidence="4 5">
    <name type="scientific">Desulforudis audaxviator (strain MP104C)</name>
    <dbReference type="NCBI Taxonomy" id="477974"/>
    <lineage>
        <taxon>Bacteria</taxon>
        <taxon>Bacillati</taxon>
        <taxon>Bacillota</taxon>
        <taxon>Clostridia</taxon>
        <taxon>Thermoanaerobacterales</taxon>
        <taxon>Candidatus Desulforudaceae</taxon>
        <taxon>Candidatus Desulforudis</taxon>
    </lineage>
</organism>
<evidence type="ECO:0000313" key="4">
    <source>
        <dbReference type="EMBL" id="ACA60218.1"/>
    </source>
</evidence>
<dbReference type="Proteomes" id="UP000008544">
    <property type="component" value="Chromosome"/>
</dbReference>
<dbReference type="GO" id="GO:0016491">
    <property type="term" value="F:oxidoreductase activity"/>
    <property type="evidence" value="ECO:0007669"/>
    <property type="project" value="UniProtKB-KW"/>
</dbReference>
<feature type="domain" description="Nitroreductase" evidence="3">
    <location>
        <begin position="7"/>
        <end position="167"/>
    </location>
</feature>
<dbReference type="Pfam" id="PF00881">
    <property type="entry name" value="Nitroreductase"/>
    <property type="match status" value="1"/>
</dbReference>
<evidence type="ECO:0000259" key="3">
    <source>
        <dbReference type="Pfam" id="PF00881"/>
    </source>
</evidence>
<protein>
    <submittedName>
        <fullName evidence="4">Nitroreductase</fullName>
    </submittedName>
</protein>
<evidence type="ECO:0000256" key="2">
    <source>
        <dbReference type="ARBA" id="ARBA00023002"/>
    </source>
</evidence>
<dbReference type="InterPro" id="IPR000415">
    <property type="entry name" value="Nitroreductase-like"/>
</dbReference>
<dbReference type="CDD" id="cd02136">
    <property type="entry name" value="PnbA_NfnB-like"/>
    <property type="match status" value="1"/>
</dbReference>
<accession>B1I5C1</accession>
<sequence length="196" mass="22290">MELVDALRTRRSIRKYREDQIPDQTLRELLELATWAPSGMNSQPWVFAVVQDREYMRRLSDEAKALMLARLKDFPKLERYRRIMTNPDFNIFYNAPTLVLIYGDTGVLTYKYDCSMAALNLMLAAWDRGIGSCWIGFATATCDSPAVKDKLAVPADHQAVAPVILGYPQTVPSWGKRNAPRIVSWLKPKTLGSDHP</sequence>
<evidence type="ECO:0000256" key="1">
    <source>
        <dbReference type="ARBA" id="ARBA00007118"/>
    </source>
</evidence>
<gene>
    <name evidence="4" type="ordered locus">Daud_1720</name>
</gene>
<dbReference type="InterPro" id="IPR029479">
    <property type="entry name" value="Nitroreductase"/>
</dbReference>
<dbReference type="STRING" id="477974.Daud_1720"/>
<dbReference type="RefSeq" id="WP_012302799.1">
    <property type="nucleotide sequence ID" value="NC_010424.1"/>
</dbReference>
<keyword evidence="2" id="KW-0560">Oxidoreductase</keyword>
<dbReference type="AlphaFoldDB" id="B1I5C1"/>
<dbReference type="PANTHER" id="PTHR43673:SF10">
    <property type="entry name" value="NADH DEHYDROGENASE_NAD(P)H NITROREDUCTASE XCC3605-RELATED"/>
    <property type="match status" value="1"/>
</dbReference>
<dbReference type="OrthoDB" id="368873at2"/>
<dbReference type="EMBL" id="CP000860">
    <property type="protein sequence ID" value="ACA60218.1"/>
    <property type="molecule type" value="Genomic_DNA"/>
</dbReference>
<reference evidence="5" key="1">
    <citation type="submission" date="2007-10" db="EMBL/GenBank/DDBJ databases">
        <title>Complete sequence of chromosome of Desulforudis audaxviator MP104C.</title>
        <authorList>
            <person name="Copeland A."/>
            <person name="Lucas S."/>
            <person name="Lapidus A."/>
            <person name="Barry K."/>
            <person name="Glavina del Rio T."/>
            <person name="Dalin E."/>
            <person name="Tice H."/>
            <person name="Bruce D."/>
            <person name="Pitluck S."/>
            <person name="Lowry S.R."/>
            <person name="Larimer F."/>
            <person name="Land M.L."/>
            <person name="Hauser L."/>
            <person name="Kyrpides N."/>
            <person name="Ivanova N.N."/>
            <person name="Richardson P."/>
        </authorList>
    </citation>
    <scope>NUCLEOTIDE SEQUENCE [LARGE SCALE GENOMIC DNA]</scope>
    <source>
        <strain evidence="5">MP104C</strain>
    </source>
</reference>
<dbReference type="PANTHER" id="PTHR43673">
    <property type="entry name" value="NAD(P)H NITROREDUCTASE YDGI-RELATED"/>
    <property type="match status" value="1"/>
</dbReference>
<name>B1I5C1_DESAP</name>